<feature type="transmembrane region" description="Helical" evidence="9">
    <location>
        <begin position="264"/>
        <end position="285"/>
    </location>
</feature>
<dbReference type="GO" id="GO:0012505">
    <property type="term" value="C:endomembrane system"/>
    <property type="evidence" value="ECO:0007669"/>
    <property type="project" value="UniProtKB-SubCell"/>
</dbReference>
<feature type="transmembrane region" description="Helical" evidence="9">
    <location>
        <begin position="372"/>
        <end position="397"/>
    </location>
</feature>
<evidence type="ECO:0000256" key="6">
    <source>
        <dbReference type="ARBA" id="ARBA00023136"/>
    </source>
</evidence>
<dbReference type="RefSeq" id="XP_024592011.1">
    <property type="nucleotide sequence ID" value="XM_024736243.1"/>
</dbReference>
<feature type="transmembrane region" description="Helical" evidence="9">
    <location>
        <begin position="454"/>
        <end position="475"/>
    </location>
</feature>
<feature type="transmembrane region" description="Helical" evidence="9">
    <location>
        <begin position="313"/>
        <end position="334"/>
    </location>
</feature>
<comment type="similarity">
    <text evidence="7">Belongs to the major facilitator superfamily. Spinster (TC 2.A.1.49) family.</text>
</comment>
<feature type="transmembrane region" description="Helical" evidence="9">
    <location>
        <begin position="867"/>
        <end position="891"/>
    </location>
</feature>
<dbReference type="InterPro" id="IPR044770">
    <property type="entry name" value="MFS_spinster-like"/>
</dbReference>
<gene>
    <name evidence="12" type="primary">SPNS2</name>
</gene>
<evidence type="ECO:0000256" key="7">
    <source>
        <dbReference type="ARBA" id="ARBA00024338"/>
    </source>
</evidence>
<feature type="transmembrane region" description="Helical" evidence="9">
    <location>
        <begin position="823"/>
        <end position="847"/>
    </location>
</feature>
<feature type="compositionally biased region" description="Gly residues" evidence="8">
    <location>
        <begin position="18"/>
        <end position="28"/>
    </location>
</feature>
<feature type="transmembrane region" description="Helical" evidence="9">
    <location>
        <begin position="788"/>
        <end position="816"/>
    </location>
</feature>
<evidence type="ECO:0000256" key="4">
    <source>
        <dbReference type="ARBA" id="ARBA00022989"/>
    </source>
</evidence>
<feature type="transmembrane region" description="Helical" evidence="9">
    <location>
        <begin position="141"/>
        <end position="165"/>
    </location>
</feature>
<dbReference type="Proteomes" id="UP000252040">
    <property type="component" value="Unplaced"/>
</dbReference>
<dbReference type="GeneID" id="112393849"/>
<keyword evidence="6 9" id="KW-0472">Membrane</keyword>
<evidence type="ECO:0000256" key="8">
    <source>
        <dbReference type="SAM" id="MobiDB-lite"/>
    </source>
</evidence>
<organism evidence="11 12">
    <name type="scientific">Neophocaena asiaeorientalis asiaeorientalis</name>
    <name type="common">Yangtze finless porpoise</name>
    <name type="synonym">Neophocaena phocaenoides subsp. asiaeorientalis</name>
    <dbReference type="NCBI Taxonomy" id="1706337"/>
    <lineage>
        <taxon>Eukaryota</taxon>
        <taxon>Metazoa</taxon>
        <taxon>Chordata</taxon>
        <taxon>Craniata</taxon>
        <taxon>Vertebrata</taxon>
        <taxon>Euteleostomi</taxon>
        <taxon>Mammalia</taxon>
        <taxon>Eutheria</taxon>
        <taxon>Laurasiatheria</taxon>
        <taxon>Artiodactyla</taxon>
        <taxon>Whippomorpha</taxon>
        <taxon>Cetacea</taxon>
        <taxon>Odontoceti</taxon>
        <taxon>Phocoenidae</taxon>
        <taxon>Neophocaena</taxon>
    </lineage>
</organism>
<dbReference type="CTD" id="124976"/>
<dbReference type="FunFam" id="1.20.1250.20:FF:000097">
    <property type="entry name" value="protein spinster homolog 1"/>
    <property type="match status" value="1"/>
</dbReference>
<dbReference type="GO" id="GO:0046624">
    <property type="term" value="F:sphingolipid transporter activity"/>
    <property type="evidence" value="ECO:0007669"/>
    <property type="project" value="TreeGrafter"/>
</dbReference>
<dbReference type="InterPro" id="IPR020846">
    <property type="entry name" value="MFS_dom"/>
</dbReference>
<keyword evidence="4 9" id="KW-1133">Transmembrane helix</keyword>
<dbReference type="InterPro" id="IPR011701">
    <property type="entry name" value="MFS"/>
</dbReference>
<feature type="transmembrane region" description="Helical" evidence="9">
    <location>
        <begin position="728"/>
        <end position="749"/>
    </location>
</feature>
<sequence>MSAECGEPGPEGLQGWSPGPGGHSGAMGSGPCPSPSTPTPWSLPRWRAYVAAAVLCYINLLNYMNWFIIAGVLLDVQKFFQISDSNAGLLQTVFVGCLLLSAPVFGYLGDRHSRKVTLSLGILLWSAAGLSGSFISPRYSWLFFLSRGVVGTGTASYSTTAPTVLGDLFVRDQRTRVLAIFYICIPVGSGLGYVLGSAVTELTGNWRWALRIMPCLEAVALILLIVLVPDPPRGAAEKQGVVTVGGPRSTWCEDVRYLGRNWSFVGSTLGVTAMAFVTGALGFWAPKFLFEARVVHGLQLPCFREPCNSQDSLIFGVLTVVTGLVGVILGAEASRRYKKVNPRAEPLICAASLLTAAPCLYLALILAPTTLLASYVFLALGELLLSCNWAVVADILLSVVVPRCRGTAGALQITVGHILGDAGSPYLTGLISSALRAARPDSYLQRFLSLQQSFLCCAFVIALGGGCFLLTALHLERDQAQAQARQTGVLLDIQQHFGVKDRGAGLLQSAFICSFMVAAPIFGYLGDRFNRRVILSCGIFFWSAVTFSSSFIPQQHFWLLVLSRGLVGIGEASYSTIAPTIIGDLFTKNTRTLMLSVFYFAIPLGSGLGYITGSSVKQAAGDWHWALRVSPILGMITGTLILVLVPATKRGHADQLGGQLKARTSWLRDMKALIRNRSYVFSSLATSAVSFATGALGMWIPLYLHRAQVVQKAAETCSSPPCAAKDSLIFGAITCFTGFLGVVTGAGATRWCRLRTQRADPLVCAVGMLGSAIFICLIFVAAKSSIVGAYICIFVGETLLFSNWAITADILMYVVIPTRRATAVALQSFTSHLLGDAGSPYLIGFISDLIRQSTKDSPLWEFLSLGYALMLCPFVVVLGGMFFLATALFFLSDRAKAEQQCYWDNEEPWLLPSLGGVPRRPGPVGLSRSFPCDPQLGAHRLWSGTAEWPWLQEAVSSTNLEGCVCWNHTLGQTPRPGSGLQGPWAPGRRQPTVGMWGEAGLSPAYVILGPSLPSPDSGAGGLDFPAQLAGQGVICSFEDTTTLGLHRGEVAQASGRHFRL</sequence>
<dbReference type="Gene3D" id="1.20.1250.20">
    <property type="entry name" value="MFS general substrate transporter like domains"/>
    <property type="match status" value="2"/>
</dbReference>
<feature type="transmembrane region" description="Helical" evidence="9">
    <location>
        <begin position="208"/>
        <end position="228"/>
    </location>
</feature>
<dbReference type="SUPFAM" id="SSF103473">
    <property type="entry name" value="MFS general substrate transporter"/>
    <property type="match status" value="2"/>
</dbReference>
<dbReference type="GO" id="GO:0016020">
    <property type="term" value="C:membrane"/>
    <property type="evidence" value="ECO:0007669"/>
    <property type="project" value="TreeGrafter"/>
</dbReference>
<keyword evidence="2" id="KW-0813">Transport</keyword>
<feature type="transmembrane region" description="Helical" evidence="9">
    <location>
        <begin position="116"/>
        <end position="135"/>
    </location>
</feature>
<feature type="transmembrane region" description="Helical" evidence="9">
    <location>
        <begin position="89"/>
        <end position="109"/>
    </location>
</feature>
<feature type="region of interest" description="Disordered" evidence="8">
    <location>
        <begin position="1"/>
        <end position="34"/>
    </location>
</feature>
<protein>
    <submittedName>
        <fullName evidence="12">Protein spinster homolog 2 isoform X2</fullName>
    </submittedName>
</protein>
<feature type="transmembrane region" description="Helical" evidence="9">
    <location>
        <begin position="678"/>
        <end position="700"/>
    </location>
</feature>
<dbReference type="PANTHER" id="PTHR23505">
    <property type="entry name" value="SPINSTER"/>
    <property type="match status" value="1"/>
</dbReference>
<feature type="transmembrane region" description="Helical" evidence="9">
    <location>
        <begin position="625"/>
        <end position="645"/>
    </location>
</feature>
<feature type="transmembrane region" description="Helical" evidence="9">
    <location>
        <begin position="506"/>
        <end position="526"/>
    </location>
</feature>
<reference evidence="12" key="1">
    <citation type="submission" date="2025-08" db="UniProtKB">
        <authorList>
            <consortium name="RefSeq"/>
        </authorList>
    </citation>
    <scope>IDENTIFICATION</scope>
    <source>
        <tissue evidence="12">Meat</tissue>
    </source>
</reference>
<feature type="transmembrane region" description="Helical" evidence="9">
    <location>
        <begin position="533"/>
        <end position="552"/>
    </location>
</feature>
<evidence type="ECO:0000313" key="11">
    <source>
        <dbReference type="Proteomes" id="UP000252040"/>
    </source>
</evidence>
<keyword evidence="3 9" id="KW-0812">Transmembrane</keyword>
<keyword evidence="11" id="KW-1185">Reference proteome</keyword>
<comment type="subcellular location">
    <subcellularLocation>
        <location evidence="1">Endomembrane system</location>
        <topology evidence="1">Multi-pass membrane protein</topology>
    </subcellularLocation>
</comment>
<dbReference type="PROSITE" id="PS50850">
    <property type="entry name" value="MFS"/>
    <property type="match status" value="2"/>
</dbReference>
<feature type="transmembrane region" description="Helical" evidence="9">
    <location>
        <begin position="48"/>
        <end position="69"/>
    </location>
</feature>
<feature type="transmembrane region" description="Helical" evidence="9">
    <location>
        <begin position="346"/>
        <end position="366"/>
    </location>
</feature>
<dbReference type="InterPro" id="IPR036259">
    <property type="entry name" value="MFS_trans_sf"/>
</dbReference>
<feature type="domain" description="Major facilitator superfamily (MFS) profile" evidence="10">
    <location>
        <begin position="51"/>
        <end position="476"/>
    </location>
</feature>
<keyword evidence="5" id="KW-0445">Lipid transport</keyword>
<evidence type="ECO:0000256" key="3">
    <source>
        <dbReference type="ARBA" id="ARBA00022692"/>
    </source>
</evidence>
<feature type="transmembrane region" description="Helical" evidence="9">
    <location>
        <begin position="761"/>
        <end position="782"/>
    </location>
</feature>
<dbReference type="CDD" id="cd17328">
    <property type="entry name" value="MFS_spinster_like"/>
    <property type="match status" value="2"/>
</dbReference>
<evidence type="ECO:0000256" key="2">
    <source>
        <dbReference type="ARBA" id="ARBA00022448"/>
    </source>
</evidence>
<name>A0A341AMT3_NEOAA</name>
<evidence type="ECO:0000259" key="10">
    <source>
        <dbReference type="PROSITE" id="PS50850"/>
    </source>
</evidence>
<feature type="transmembrane region" description="Helical" evidence="9">
    <location>
        <begin position="177"/>
        <end position="196"/>
    </location>
</feature>
<feature type="transmembrane region" description="Helical" evidence="9">
    <location>
        <begin position="593"/>
        <end position="613"/>
    </location>
</feature>
<feature type="transmembrane region" description="Helical" evidence="9">
    <location>
        <begin position="558"/>
        <end position="581"/>
    </location>
</feature>
<dbReference type="GO" id="GO:0022857">
    <property type="term" value="F:transmembrane transporter activity"/>
    <property type="evidence" value="ECO:0007669"/>
    <property type="project" value="InterPro"/>
</dbReference>
<evidence type="ECO:0000256" key="1">
    <source>
        <dbReference type="ARBA" id="ARBA00004127"/>
    </source>
</evidence>
<dbReference type="GO" id="GO:0003376">
    <property type="term" value="P:sphingosine-1-phosphate receptor signaling pathway"/>
    <property type="evidence" value="ECO:0007669"/>
    <property type="project" value="TreeGrafter"/>
</dbReference>
<evidence type="ECO:0000256" key="9">
    <source>
        <dbReference type="SAM" id="Phobius"/>
    </source>
</evidence>
<feature type="domain" description="Major facilitator superfamily (MFS) profile" evidence="10">
    <location>
        <begin position="467"/>
        <end position="896"/>
    </location>
</feature>
<proteinExistence type="inferred from homology"/>
<dbReference type="AlphaFoldDB" id="A0A341AMT3"/>
<accession>A0A341AMT3</accession>
<dbReference type="PANTHER" id="PTHR23505:SF4">
    <property type="entry name" value="SPHINGOSINE-1-PHOSPHATE TRANSPORTER SPNS2"/>
    <property type="match status" value="1"/>
</dbReference>
<evidence type="ECO:0000313" key="12">
    <source>
        <dbReference type="RefSeq" id="XP_024592011.1"/>
    </source>
</evidence>
<evidence type="ECO:0000256" key="5">
    <source>
        <dbReference type="ARBA" id="ARBA00023055"/>
    </source>
</evidence>
<dbReference type="Pfam" id="PF07690">
    <property type="entry name" value="MFS_1"/>
    <property type="match status" value="2"/>
</dbReference>